<comment type="function">
    <text evidence="8">Functions as both a chaperone and a metalloprotease. Maintains the integrity of the outer membrane by promoting either the assembly or the elimination of outer membrane proteins, depending on their folding state.</text>
</comment>
<dbReference type="GO" id="GO:0051603">
    <property type="term" value="P:proteolysis involved in protein catabolic process"/>
    <property type="evidence" value="ECO:0007669"/>
    <property type="project" value="TreeGrafter"/>
</dbReference>
<dbReference type="GO" id="GO:0042597">
    <property type="term" value="C:periplasmic space"/>
    <property type="evidence" value="ECO:0007669"/>
    <property type="project" value="UniProtKB-SubCell"/>
</dbReference>
<protein>
    <recommendedName>
        <fullName evidence="8">Putative beta-barrel assembly-enhancing protease</fullName>
        <ecNumber evidence="8">3.4.-.-</ecNumber>
    </recommendedName>
</protein>
<proteinExistence type="inferred from homology"/>
<feature type="binding site" evidence="8">
    <location>
        <position position="149"/>
    </location>
    <ligand>
        <name>Zn(2+)</name>
        <dbReference type="ChEBI" id="CHEBI:29105"/>
        <note>catalytic</note>
    </ligand>
</feature>
<dbReference type="GO" id="GO:0004222">
    <property type="term" value="F:metalloendopeptidase activity"/>
    <property type="evidence" value="ECO:0007669"/>
    <property type="project" value="InterPro"/>
</dbReference>
<keyword evidence="11" id="KW-1185">Reference proteome</keyword>
<evidence type="ECO:0000256" key="4">
    <source>
        <dbReference type="ARBA" id="ARBA00022764"/>
    </source>
</evidence>
<feature type="active site" evidence="8">
    <location>
        <position position="146"/>
    </location>
</feature>
<dbReference type="Proteomes" id="UP000325372">
    <property type="component" value="Unassembled WGS sequence"/>
</dbReference>
<evidence type="ECO:0000256" key="3">
    <source>
        <dbReference type="ARBA" id="ARBA00022729"/>
    </source>
</evidence>
<comment type="caution">
    <text evidence="10">The sequence shown here is derived from an EMBL/GenBank/DDBJ whole genome shotgun (WGS) entry which is preliminary data.</text>
</comment>
<keyword evidence="7 8" id="KW-0482">Metalloprotease</keyword>
<comment type="cofactor">
    <cofactor evidence="8">
        <name>Zn(2+)</name>
        <dbReference type="ChEBI" id="CHEBI:29105"/>
    </cofactor>
    <text evidence="8">Binds 1 zinc ion per subunit.</text>
</comment>
<feature type="signal peptide" evidence="8">
    <location>
        <begin position="1"/>
        <end position="35"/>
    </location>
</feature>
<dbReference type="InterPro" id="IPR001915">
    <property type="entry name" value="Peptidase_M48"/>
</dbReference>
<dbReference type="SUPFAM" id="SSF48452">
    <property type="entry name" value="TPR-like"/>
    <property type="match status" value="1"/>
</dbReference>
<gene>
    <name evidence="10" type="ORF">F3N42_13745</name>
</gene>
<reference evidence="10 11" key="1">
    <citation type="submission" date="2019-09" db="EMBL/GenBank/DDBJ databases">
        <title>Wenzhouxiangella sp. Genome sequencing and assembly.</title>
        <authorList>
            <person name="Zhang R."/>
        </authorList>
    </citation>
    <scope>NUCLEOTIDE SEQUENCE [LARGE SCALE GENOMIC DNA]</scope>
    <source>
        <strain evidence="10 11">W260</strain>
    </source>
</reference>
<dbReference type="InterPro" id="IPR011990">
    <property type="entry name" value="TPR-like_helical_dom_sf"/>
</dbReference>
<dbReference type="PANTHER" id="PTHR22726:SF1">
    <property type="entry name" value="METALLOENDOPEPTIDASE OMA1, MITOCHONDRIAL"/>
    <property type="match status" value="1"/>
</dbReference>
<dbReference type="RefSeq" id="WP_150865064.1">
    <property type="nucleotide sequence ID" value="NZ_VYXP01000010.1"/>
</dbReference>
<evidence type="ECO:0000256" key="2">
    <source>
        <dbReference type="ARBA" id="ARBA00022723"/>
    </source>
</evidence>
<evidence type="ECO:0000256" key="1">
    <source>
        <dbReference type="ARBA" id="ARBA00022670"/>
    </source>
</evidence>
<dbReference type="Pfam" id="PF01435">
    <property type="entry name" value="Peptidase_M48"/>
    <property type="match status" value="1"/>
</dbReference>
<comment type="subcellular location">
    <subcellularLocation>
        <location evidence="8">Periplasm</location>
    </subcellularLocation>
</comment>
<evidence type="ECO:0000313" key="10">
    <source>
        <dbReference type="EMBL" id="KAA9129843.1"/>
    </source>
</evidence>
<dbReference type="InterPro" id="IPR051156">
    <property type="entry name" value="Mito/Outer_Membr_Metalloprot"/>
</dbReference>
<name>A0A5N0T4L2_9GAMM</name>
<feature type="binding site" evidence="8">
    <location>
        <position position="145"/>
    </location>
    <ligand>
        <name>Zn(2+)</name>
        <dbReference type="ChEBI" id="CHEBI:29105"/>
        <note>catalytic</note>
    </ligand>
</feature>
<dbReference type="Gene3D" id="3.30.2010.10">
    <property type="entry name" value="Metalloproteases ('zincins'), catalytic domain"/>
    <property type="match status" value="1"/>
</dbReference>
<keyword evidence="2 8" id="KW-0479">Metal-binding</keyword>
<dbReference type="GO" id="GO:0016020">
    <property type="term" value="C:membrane"/>
    <property type="evidence" value="ECO:0007669"/>
    <property type="project" value="InterPro"/>
</dbReference>
<evidence type="ECO:0000256" key="5">
    <source>
        <dbReference type="ARBA" id="ARBA00022801"/>
    </source>
</evidence>
<dbReference type="InterPro" id="IPR030873">
    <property type="entry name" value="Protease_BepA"/>
</dbReference>
<keyword evidence="5 8" id="KW-0378">Hydrolase</keyword>
<comment type="similarity">
    <text evidence="8">Belongs to the peptidase M48 family. BepA subfamily.</text>
</comment>
<feature type="chain" id="PRO_5024518564" description="Putative beta-barrel assembly-enhancing protease" evidence="8">
    <location>
        <begin position="36"/>
        <end position="504"/>
    </location>
</feature>
<feature type="active site" description="Proton donor" evidence="8">
    <location>
        <position position="214"/>
    </location>
</feature>
<evidence type="ECO:0000256" key="6">
    <source>
        <dbReference type="ARBA" id="ARBA00022833"/>
    </source>
</evidence>
<evidence type="ECO:0000256" key="8">
    <source>
        <dbReference type="HAMAP-Rule" id="MF_00997"/>
    </source>
</evidence>
<evidence type="ECO:0000256" key="7">
    <source>
        <dbReference type="ARBA" id="ARBA00023049"/>
    </source>
</evidence>
<dbReference type="AlphaFoldDB" id="A0A5N0T4L2"/>
<feature type="domain" description="Peptidase M48" evidence="9">
    <location>
        <begin position="87"/>
        <end position="269"/>
    </location>
</feature>
<evidence type="ECO:0000259" key="9">
    <source>
        <dbReference type="Pfam" id="PF01435"/>
    </source>
</evidence>
<accession>A0A5N0T4L2</accession>
<dbReference type="PANTHER" id="PTHR22726">
    <property type="entry name" value="METALLOENDOPEPTIDASE OMA1"/>
    <property type="match status" value="1"/>
</dbReference>
<dbReference type="EC" id="3.4.-.-" evidence="8"/>
<keyword evidence="6 8" id="KW-0862">Zinc</keyword>
<dbReference type="Gene3D" id="1.25.40.10">
    <property type="entry name" value="Tetratricopeptide repeat domain"/>
    <property type="match status" value="1"/>
</dbReference>
<keyword evidence="4 8" id="KW-0574">Periplasm</keyword>
<feature type="binding site" evidence="8">
    <location>
        <position position="210"/>
    </location>
    <ligand>
        <name>Zn(2+)</name>
        <dbReference type="ChEBI" id="CHEBI:29105"/>
        <note>catalytic</note>
    </ligand>
</feature>
<evidence type="ECO:0000313" key="11">
    <source>
        <dbReference type="Proteomes" id="UP000325372"/>
    </source>
</evidence>
<dbReference type="EMBL" id="VYXP01000010">
    <property type="protein sequence ID" value="KAA9129843.1"/>
    <property type="molecule type" value="Genomic_DNA"/>
</dbReference>
<keyword evidence="1 8" id="KW-0645">Protease</keyword>
<keyword evidence="3 8" id="KW-0732">Signal</keyword>
<dbReference type="HAMAP" id="MF_00997">
    <property type="entry name" value="Protease_BepA"/>
    <property type="match status" value="1"/>
</dbReference>
<organism evidence="10 11">
    <name type="scientific">Marinihelvus fidelis</name>
    <dbReference type="NCBI Taxonomy" id="2613842"/>
    <lineage>
        <taxon>Bacteria</taxon>
        <taxon>Pseudomonadati</taxon>
        <taxon>Pseudomonadota</taxon>
        <taxon>Gammaproteobacteria</taxon>
        <taxon>Chromatiales</taxon>
        <taxon>Wenzhouxiangellaceae</taxon>
        <taxon>Marinihelvus</taxon>
    </lineage>
</organism>
<dbReference type="GO" id="GO:0008270">
    <property type="term" value="F:zinc ion binding"/>
    <property type="evidence" value="ECO:0007669"/>
    <property type="project" value="UniProtKB-UniRule"/>
</dbReference>
<sequence precursor="true">MSLMQTQPTVKIPTRRLPRWLLALIVAAAATASVAQERRIDLPDMGNSADNYLSDSEKREYAEAILMQMRAYNILVDDPLIAGYFSDMGFRLVAMSDEPTKPFTFVVLDENRVNAFAAPGGVVALHSGLILEAETESEVAGVLAHEIAHITQLHLYRTLQNAQNLTIPIALGMLALILAGGGGGEAIAGAVATGTGLQQQAYINFTRANESEADRIGIRTLAMAGYDPEGMADFFERLNRVNRTGGEQPPEFLRTHPVTVNRIAEAKDRAATMQQPERGNDFGFYLAQARLRAMFEPRPADAEAWFRNRLEFTHDEIRADALRYGLAIALQKRREFDEARELLDELLKRHPGRLPFELQMAALDADTGDDAAATERLASLWALFPGNHAIAMQYGKILVHQDNPESAALATEVLRRQLRDKTDDPALYELYARAAAQAGESVRASEALAESYFLRGGVKEALQQLEMLKRRDDLNYYQRARVTARLEEMRIILADFDVSTPDDA</sequence>